<proteinExistence type="predicted"/>
<feature type="transmembrane region" description="Helical" evidence="1">
    <location>
        <begin position="174"/>
        <end position="195"/>
    </location>
</feature>
<dbReference type="EMBL" id="WOCA01000002">
    <property type="protein sequence ID" value="MUK87396.1"/>
    <property type="molecule type" value="Genomic_DNA"/>
</dbReference>
<accession>A0A6N8FFB7</accession>
<keyword evidence="3" id="KW-1185">Reference proteome</keyword>
<feature type="transmembrane region" description="Helical" evidence="1">
    <location>
        <begin position="77"/>
        <end position="96"/>
    </location>
</feature>
<feature type="transmembrane region" description="Helical" evidence="1">
    <location>
        <begin position="20"/>
        <end position="48"/>
    </location>
</feature>
<feature type="transmembrane region" description="Helical" evidence="1">
    <location>
        <begin position="148"/>
        <end position="168"/>
    </location>
</feature>
<organism evidence="2 3">
    <name type="scientific">Ornithinibacillus caprae</name>
    <dbReference type="NCBI Taxonomy" id="2678566"/>
    <lineage>
        <taxon>Bacteria</taxon>
        <taxon>Bacillati</taxon>
        <taxon>Bacillota</taxon>
        <taxon>Bacilli</taxon>
        <taxon>Bacillales</taxon>
        <taxon>Bacillaceae</taxon>
        <taxon>Ornithinibacillus</taxon>
    </lineage>
</organism>
<keyword evidence="1" id="KW-1133">Transmembrane helix</keyword>
<name>A0A6N8FFB7_9BACI</name>
<gene>
    <name evidence="2" type="ORF">GMD78_03140</name>
</gene>
<comment type="caution">
    <text evidence="2">The sequence shown here is derived from an EMBL/GenBank/DDBJ whole genome shotgun (WGS) entry which is preliminary data.</text>
</comment>
<evidence type="ECO:0000313" key="2">
    <source>
        <dbReference type="EMBL" id="MUK87396.1"/>
    </source>
</evidence>
<sequence length="208" mass="23908">MNLVTTIFEAFEWFMRLVKLNVILLLASISGLVLFSLFPAVAASFAVADQWTKGNTDISVWKEFWKNFKAYYVRSQIVGYLIGSFVLIISVDLKFFNQVDVFMIKIPVMTVLVILLIGIAITILYIYPTMLSFDLTVKKLFKTSFFTGLSYIHWSLFNLLGIVGMLLVSYRFPGVLFFLTGSGIILWMACMNHIVRMKLDRRYEELTS</sequence>
<protein>
    <submittedName>
        <fullName evidence="2">DUF624 domain-containing protein</fullName>
    </submittedName>
</protein>
<feature type="transmembrane region" description="Helical" evidence="1">
    <location>
        <begin position="102"/>
        <end position="127"/>
    </location>
</feature>
<evidence type="ECO:0000256" key="1">
    <source>
        <dbReference type="SAM" id="Phobius"/>
    </source>
</evidence>
<keyword evidence="1" id="KW-0812">Transmembrane</keyword>
<evidence type="ECO:0000313" key="3">
    <source>
        <dbReference type="Proteomes" id="UP000469125"/>
    </source>
</evidence>
<dbReference type="Pfam" id="PF04854">
    <property type="entry name" value="DUF624"/>
    <property type="match status" value="1"/>
</dbReference>
<dbReference type="InterPro" id="IPR006938">
    <property type="entry name" value="DUF624"/>
</dbReference>
<keyword evidence="1" id="KW-0472">Membrane</keyword>
<dbReference type="RefSeq" id="WP_155667067.1">
    <property type="nucleotide sequence ID" value="NZ_WOCA01000002.1"/>
</dbReference>
<dbReference type="Proteomes" id="UP000469125">
    <property type="component" value="Unassembled WGS sequence"/>
</dbReference>
<reference evidence="2 3" key="1">
    <citation type="submission" date="2019-11" db="EMBL/GenBank/DDBJ databases">
        <authorList>
            <person name="Li X."/>
        </authorList>
    </citation>
    <scope>NUCLEOTIDE SEQUENCE [LARGE SCALE GENOMIC DNA]</scope>
    <source>
        <strain evidence="2 3">L9</strain>
    </source>
</reference>
<dbReference type="AlphaFoldDB" id="A0A6N8FFB7"/>